<proteinExistence type="inferred from homology"/>
<dbReference type="InterPro" id="IPR015421">
    <property type="entry name" value="PyrdxlP-dep_Trfase_major"/>
</dbReference>
<evidence type="ECO:0000313" key="4">
    <source>
        <dbReference type="EMBL" id="MDY0883642.1"/>
    </source>
</evidence>
<dbReference type="SUPFAM" id="SSF53383">
    <property type="entry name" value="PLP-dependent transferases"/>
    <property type="match status" value="1"/>
</dbReference>
<dbReference type="RefSeq" id="WP_320508716.1">
    <property type="nucleotide sequence ID" value="NZ_JAXCLW010000003.1"/>
</dbReference>
<comment type="cofactor">
    <cofactor evidence="1">
        <name>pyridoxal 5'-phosphate</name>
        <dbReference type="ChEBI" id="CHEBI:597326"/>
    </cofactor>
</comment>
<dbReference type="InterPro" id="IPR015422">
    <property type="entry name" value="PyrdxlP-dep_Trfase_small"/>
</dbReference>
<sequence>MTEFRPSADATLRQRAARVVPGAMWGHMNAARLPAAYPQYFRRAKGSRLWDVEGREYIDYMCSWGPMLLGYNDPDVNAAADEQRALGDIFNGPTERMVELAEEIVGTVVHADWAMFQKNGTDATTICAMTAREATGKRKLLVATGAYHGAVPWCNPYPNGATAEDRVHLIRYDYNDIASLERAAAEAGDDLAGIFVSAFKHDLGKTHVLPTQAFAKAARAICDRTGAALIVDDVRASLRLHMGGSWELVGVKPDLAAWSKSIANGYALAAVTGNDKFRDAATRIFVTGSFWYGAMSMAAGLATWRKMKAIDGIGIMQRMGQRLRDGIDAQAKAHGVKLQQSGPVQMPVILFDNDDNREKGWFFCTEALKRGVYLHATHTMFLSAAHTADDIDRTLEATDAALAEVARRFG</sequence>
<evidence type="ECO:0000256" key="2">
    <source>
        <dbReference type="ARBA" id="ARBA00022898"/>
    </source>
</evidence>
<keyword evidence="5" id="KW-1185">Reference proteome</keyword>
<comment type="caution">
    <text evidence="4">The sequence shown here is derived from an EMBL/GenBank/DDBJ whole genome shotgun (WGS) entry which is preliminary data.</text>
</comment>
<dbReference type="PANTHER" id="PTHR43713:SF3">
    <property type="entry name" value="GLUTAMATE-1-SEMIALDEHYDE 2,1-AMINOMUTASE 1, CHLOROPLASTIC-RELATED"/>
    <property type="match status" value="1"/>
</dbReference>
<dbReference type="EMBL" id="JAXCLW010000003">
    <property type="protein sequence ID" value="MDY0883642.1"/>
    <property type="molecule type" value="Genomic_DNA"/>
</dbReference>
<comment type="similarity">
    <text evidence="3">Belongs to the class-III pyridoxal-phosphate-dependent aminotransferase family.</text>
</comment>
<dbReference type="GO" id="GO:0008483">
    <property type="term" value="F:transaminase activity"/>
    <property type="evidence" value="ECO:0007669"/>
    <property type="project" value="UniProtKB-KW"/>
</dbReference>
<protein>
    <submittedName>
        <fullName evidence="4">Aminotransferase class III-fold pyridoxal phosphate-dependent enzyme</fullName>
    </submittedName>
</protein>
<name>A0ABU5ECM5_9PROT</name>
<dbReference type="Proteomes" id="UP001279642">
    <property type="component" value="Unassembled WGS sequence"/>
</dbReference>
<dbReference type="Pfam" id="PF00202">
    <property type="entry name" value="Aminotran_3"/>
    <property type="match status" value="1"/>
</dbReference>
<evidence type="ECO:0000313" key="5">
    <source>
        <dbReference type="Proteomes" id="UP001279642"/>
    </source>
</evidence>
<reference evidence="4 5" key="1">
    <citation type="journal article" date="2016" name="Antonie Van Leeuwenhoek">
        <title>Dongia soli sp. nov., isolated from soil from Dokdo, Korea.</title>
        <authorList>
            <person name="Kim D.U."/>
            <person name="Lee H."/>
            <person name="Kim H."/>
            <person name="Kim S.G."/>
            <person name="Ka J.O."/>
        </authorList>
    </citation>
    <scope>NUCLEOTIDE SEQUENCE [LARGE SCALE GENOMIC DNA]</scope>
    <source>
        <strain evidence="4 5">D78</strain>
    </source>
</reference>
<keyword evidence="4" id="KW-0032">Aminotransferase</keyword>
<keyword evidence="2 3" id="KW-0663">Pyridoxal phosphate</keyword>
<dbReference type="InterPro" id="IPR005814">
    <property type="entry name" value="Aminotrans_3"/>
</dbReference>
<dbReference type="Gene3D" id="3.40.640.10">
    <property type="entry name" value="Type I PLP-dependent aspartate aminotransferase-like (Major domain)"/>
    <property type="match status" value="1"/>
</dbReference>
<evidence type="ECO:0000256" key="3">
    <source>
        <dbReference type="RuleBase" id="RU003560"/>
    </source>
</evidence>
<dbReference type="Gene3D" id="3.90.1150.10">
    <property type="entry name" value="Aspartate Aminotransferase, domain 1"/>
    <property type="match status" value="1"/>
</dbReference>
<accession>A0ABU5ECM5</accession>
<evidence type="ECO:0000256" key="1">
    <source>
        <dbReference type="ARBA" id="ARBA00001933"/>
    </source>
</evidence>
<keyword evidence="4" id="KW-0808">Transferase</keyword>
<dbReference type="PANTHER" id="PTHR43713">
    <property type="entry name" value="GLUTAMATE-1-SEMIALDEHYDE 2,1-AMINOMUTASE"/>
    <property type="match status" value="1"/>
</dbReference>
<gene>
    <name evidence="4" type="ORF">SMD27_12370</name>
</gene>
<dbReference type="InterPro" id="IPR015424">
    <property type="entry name" value="PyrdxlP-dep_Trfase"/>
</dbReference>
<organism evidence="4 5">
    <name type="scientific">Dongia soli</name>
    <dbReference type="NCBI Taxonomy" id="600628"/>
    <lineage>
        <taxon>Bacteria</taxon>
        <taxon>Pseudomonadati</taxon>
        <taxon>Pseudomonadota</taxon>
        <taxon>Alphaproteobacteria</taxon>
        <taxon>Rhodospirillales</taxon>
        <taxon>Dongiaceae</taxon>
        <taxon>Dongia</taxon>
    </lineage>
</organism>